<dbReference type="Proteomes" id="UP001153331">
    <property type="component" value="Unassembled WGS sequence"/>
</dbReference>
<accession>A0ACC2ITB0</accession>
<keyword evidence="2" id="KW-1185">Reference proteome</keyword>
<reference evidence="1" key="1">
    <citation type="submission" date="2022-11" db="EMBL/GenBank/DDBJ databases">
        <title>Genome Sequence of Boeremia exigua.</title>
        <authorList>
            <person name="Buettner E."/>
        </authorList>
    </citation>
    <scope>NUCLEOTIDE SEQUENCE</scope>
    <source>
        <strain evidence="1">CU02</strain>
    </source>
</reference>
<organism evidence="1 2">
    <name type="scientific">Boeremia exigua</name>
    <dbReference type="NCBI Taxonomy" id="749465"/>
    <lineage>
        <taxon>Eukaryota</taxon>
        <taxon>Fungi</taxon>
        <taxon>Dikarya</taxon>
        <taxon>Ascomycota</taxon>
        <taxon>Pezizomycotina</taxon>
        <taxon>Dothideomycetes</taxon>
        <taxon>Pleosporomycetidae</taxon>
        <taxon>Pleosporales</taxon>
        <taxon>Pleosporineae</taxon>
        <taxon>Didymellaceae</taxon>
        <taxon>Boeremia</taxon>
    </lineage>
</organism>
<dbReference type="EMBL" id="JAPHNI010000020">
    <property type="protein sequence ID" value="KAJ8118413.1"/>
    <property type="molecule type" value="Genomic_DNA"/>
</dbReference>
<protein>
    <submittedName>
        <fullName evidence="1">Uncharacterized protein</fullName>
    </submittedName>
</protein>
<proteinExistence type="predicted"/>
<evidence type="ECO:0000313" key="2">
    <source>
        <dbReference type="Proteomes" id="UP001153331"/>
    </source>
</evidence>
<sequence>MTARWHVGPACMRRLITTVEGKNPISRLLSPSGLEFAGERSEFVNEALEDCRLCRILKDFLDQIEEEARVRRNRLQHSNESPQGLHTDQHVRFVFHLSQNRFSISAPNVIFSGTLQFSPTTSPGDPVAHFLPGTVAKLNRGGPATFRNIRLWIHECDRDHSECTGSEATLPVRLVDLLHFSQDDRRLRLYITRPGERNRYAALSYCWGYSQPVITTNRNLFQHLRKIQYKRLPQTLQDAVHTAKAIGLRFLWIDALCIIQDSESDKRAEIAKMAQIYQNAYLTIVAACTTSSAEGFLQVRNGTPPALEIPVGCHSGRIGTLSLLPTYRTPRYEALHDRAWTLQEIILSPRLLIFGRDAVGWKCTTADDGLYRWTDWNGYCASTGLTTIRIGSNGTVTRPRLSFYSPERRTYRSSQQAERLPHMFRIWKELVKDYSTRSMTNDGDKLNAIAGTMTYFQKHMNDDYLAGLWRNHLMKELSWKIRGAKRPATKRAPSWSWMALDGPVCFHRSGRAERAPFSNVTGGTLVLSGWFGSIPKLTRISRSVGLRQCDIEMGGLGAIVLDCELPGMSDCQYFGLATCVMATADGNDDGFRWVWGLVLREIVNSDAGRLLYERVGWFSCFTWKALQSSPSDVTIV</sequence>
<comment type="caution">
    <text evidence="1">The sequence shown here is derived from an EMBL/GenBank/DDBJ whole genome shotgun (WGS) entry which is preliminary data.</text>
</comment>
<name>A0ACC2ITB0_9PLEO</name>
<evidence type="ECO:0000313" key="1">
    <source>
        <dbReference type="EMBL" id="KAJ8118413.1"/>
    </source>
</evidence>
<gene>
    <name evidence="1" type="ORF">OPT61_g614</name>
</gene>